<reference evidence="1" key="2">
    <citation type="journal article" date="2015" name="Fish Shellfish Immunol.">
        <title>Early steps in the European eel (Anguilla anguilla)-Vibrio vulnificus interaction in the gills: Role of the RtxA13 toxin.</title>
        <authorList>
            <person name="Callol A."/>
            <person name="Pajuelo D."/>
            <person name="Ebbesson L."/>
            <person name="Teles M."/>
            <person name="MacKenzie S."/>
            <person name="Amaro C."/>
        </authorList>
    </citation>
    <scope>NUCLEOTIDE SEQUENCE</scope>
</reference>
<dbReference type="AlphaFoldDB" id="A0A0E9T5N3"/>
<protein>
    <submittedName>
        <fullName evidence="1">Uncharacterized protein</fullName>
    </submittedName>
</protein>
<evidence type="ECO:0000313" key="1">
    <source>
        <dbReference type="EMBL" id="JAH48949.1"/>
    </source>
</evidence>
<proteinExistence type="predicted"/>
<reference evidence="1" key="1">
    <citation type="submission" date="2014-11" db="EMBL/GenBank/DDBJ databases">
        <authorList>
            <person name="Amaro Gonzalez C."/>
        </authorList>
    </citation>
    <scope>NUCLEOTIDE SEQUENCE</scope>
</reference>
<name>A0A0E9T5N3_ANGAN</name>
<dbReference type="EMBL" id="GBXM01059628">
    <property type="protein sequence ID" value="JAH48949.1"/>
    <property type="molecule type" value="Transcribed_RNA"/>
</dbReference>
<sequence length="77" mass="8973">MYLADGSQSYAPIKFIAWEVLKSDKYTVKCPVVIQLERTHEFNKMHSVTLNILLHICLLSKYEIMILYIPAATNNIW</sequence>
<organism evidence="1">
    <name type="scientific">Anguilla anguilla</name>
    <name type="common">European freshwater eel</name>
    <name type="synonym">Muraena anguilla</name>
    <dbReference type="NCBI Taxonomy" id="7936"/>
    <lineage>
        <taxon>Eukaryota</taxon>
        <taxon>Metazoa</taxon>
        <taxon>Chordata</taxon>
        <taxon>Craniata</taxon>
        <taxon>Vertebrata</taxon>
        <taxon>Euteleostomi</taxon>
        <taxon>Actinopterygii</taxon>
        <taxon>Neopterygii</taxon>
        <taxon>Teleostei</taxon>
        <taxon>Anguilliformes</taxon>
        <taxon>Anguillidae</taxon>
        <taxon>Anguilla</taxon>
    </lineage>
</organism>
<accession>A0A0E9T5N3</accession>